<evidence type="ECO:0000313" key="2">
    <source>
        <dbReference type="EMBL" id="KKN33756.1"/>
    </source>
</evidence>
<accession>A0A0F9S9R6</accession>
<keyword evidence="1" id="KW-0472">Membrane</keyword>
<protein>
    <recommendedName>
        <fullName evidence="3">DUF5671 domain-containing protein</fullName>
    </recommendedName>
</protein>
<sequence length="67" mass="8148">MKITFNIYFVLMFIFAFLAVENVFFQVDNVNAITRTSYRDNYMAILYWLAVFGFGKVLYERYYLDEE</sequence>
<gene>
    <name evidence="2" type="ORF">LCGC14_0800750</name>
</gene>
<name>A0A0F9S9R6_9ZZZZ</name>
<comment type="caution">
    <text evidence="2">The sequence shown here is derived from an EMBL/GenBank/DDBJ whole genome shotgun (WGS) entry which is preliminary data.</text>
</comment>
<feature type="transmembrane region" description="Helical" evidence="1">
    <location>
        <begin position="7"/>
        <end position="25"/>
    </location>
</feature>
<organism evidence="2">
    <name type="scientific">marine sediment metagenome</name>
    <dbReference type="NCBI Taxonomy" id="412755"/>
    <lineage>
        <taxon>unclassified sequences</taxon>
        <taxon>metagenomes</taxon>
        <taxon>ecological metagenomes</taxon>
    </lineage>
</organism>
<dbReference type="AlphaFoldDB" id="A0A0F9S9R6"/>
<feature type="transmembrane region" description="Helical" evidence="1">
    <location>
        <begin position="45"/>
        <end position="64"/>
    </location>
</feature>
<proteinExistence type="predicted"/>
<dbReference type="EMBL" id="LAZR01002154">
    <property type="protein sequence ID" value="KKN33756.1"/>
    <property type="molecule type" value="Genomic_DNA"/>
</dbReference>
<evidence type="ECO:0008006" key="3">
    <source>
        <dbReference type="Google" id="ProtNLM"/>
    </source>
</evidence>
<keyword evidence="1" id="KW-0812">Transmembrane</keyword>
<keyword evidence="1" id="KW-1133">Transmembrane helix</keyword>
<evidence type="ECO:0000256" key="1">
    <source>
        <dbReference type="SAM" id="Phobius"/>
    </source>
</evidence>
<reference evidence="2" key="1">
    <citation type="journal article" date="2015" name="Nature">
        <title>Complex archaea that bridge the gap between prokaryotes and eukaryotes.</title>
        <authorList>
            <person name="Spang A."/>
            <person name="Saw J.H."/>
            <person name="Jorgensen S.L."/>
            <person name="Zaremba-Niedzwiedzka K."/>
            <person name="Martijn J."/>
            <person name="Lind A.E."/>
            <person name="van Eijk R."/>
            <person name="Schleper C."/>
            <person name="Guy L."/>
            <person name="Ettema T.J."/>
        </authorList>
    </citation>
    <scope>NUCLEOTIDE SEQUENCE</scope>
</reference>